<dbReference type="Pfam" id="PF00476">
    <property type="entry name" value="DNA_pol_A"/>
    <property type="match status" value="1"/>
</dbReference>
<dbReference type="Gene3D" id="3.30.70.370">
    <property type="match status" value="1"/>
</dbReference>
<dbReference type="CDD" id="cd08637">
    <property type="entry name" value="DNA_pol_A_pol_I_C"/>
    <property type="match status" value="1"/>
</dbReference>
<evidence type="ECO:0000259" key="13">
    <source>
        <dbReference type="SMART" id="SM00475"/>
    </source>
</evidence>
<evidence type="ECO:0000256" key="4">
    <source>
        <dbReference type="ARBA" id="ARBA00022679"/>
    </source>
</evidence>
<evidence type="ECO:0000256" key="7">
    <source>
        <dbReference type="ARBA" id="ARBA00022763"/>
    </source>
</evidence>
<dbReference type="SMART" id="SM00279">
    <property type="entry name" value="HhH2"/>
    <property type="match status" value="1"/>
</dbReference>
<evidence type="ECO:0000256" key="6">
    <source>
        <dbReference type="ARBA" id="ARBA00022705"/>
    </source>
</evidence>
<dbReference type="FunFam" id="1.10.150.20:FF:000002">
    <property type="entry name" value="DNA polymerase I"/>
    <property type="match status" value="1"/>
</dbReference>
<keyword evidence="10" id="KW-0234">DNA repair</keyword>
<dbReference type="GO" id="GO:0003887">
    <property type="term" value="F:DNA-directed DNA polymerase activity"/>
    <property type="evidence" value="ECO:0007669"/>
    <property type="project" value="UniProtKB-KW"/>
</dbReference>
<evidence type="ECO:0000313" key="15">
    <source>
        <dbReference type="EMBL" id="EIG55702.1"/>
    </source>
</evidence>
<dbReference type="Pfam" id="PF02739">
    <property type="entry name" value="5_3_exonuc_N"/>
    <property type="match status" value="1"/>
</dbReference>
<evidence type="ECO:0000256" key="5">
    <source>
        <dbReference type="ARBA" id="ARBA00022695"/>
    </source>
</evidence>
<keyword evidence="4" id="KW-0808">Transferase</keyword>
<dbReference type="InterPro" id="IPR002421">
    <property type="entry name" value="5-3_exonuclease"/>
</dbReference>
<keyword evidence="15" id="KW-0540">Nuclease</keyword>
<dbReference type="GO" id="GO:0006302">
    <property type="term" value="P:double-strand break repair"/>
    <property type="evidence" value="ECO:0007669"/>
    <property type="project" value="TreeGrafter"/>
</dbReference>
<dbReference type="Gene3D" id="1.20.1060.10">
    <property type="entry name" value="Taq DNA Polymerase, Chain T, domain 4"/>
    <property type="match status" value="1"/>
</dbReference>
<dbReference type="InterPro" id="IPR019760">
    <property type="entry name" value="DNA-dir_DNA_pol_A_CS"/>
</dbReference>
<protein>
    <recommendedName>
        <fullName evidence="3">DNA polymerase I</fullName>
        <ecNumber evidence="2">2.7.7.7</ecNumber>
    </recommendedName>
</protein>
<dbReference type="InterPro" id="IPR043502">
    <property type="entry name" value="DNA/RNA_pol_sf"/>
</dbReference>
<dbReference type="STRING" id="596152.DesU5LDRAFT_4110"/>
<name>I2Q7E6_9BACT</name>
<reference evidence="15" key="1">
    <citation type="submission" date="2011-11" db="EMBL/GenBank/DDBJ databases">
        <title>Improved High-Quality Draft sequence of Desulfovibrio sp. U5L.</title>
        <authorList>
            <consortium name="US DOE Joint Genome Institute"/>
            <person name="Lucas S."/>
            <person name="Han J."/>
            <person name="Lapidus A."/>
            <person name="Cheng J.-F."/>
            <person name="Goodwin L."/>
            <person name="Pitluck S."/>
            <person name="Peters L."/>
            <person name="Ovchinnikova G."/>
            <person name="Held B."/>
            <person name="Detter J.C."/>
            <person name="Han C."/>
            <person name="Tapia R."/>
            <person name="Land M."/>
            <person name="Hauser L."/>
            <person name="Kyrpides N."/>
            <person name="Ivanova N."/>
            <person name="Pagani I."/>
            <person name="Gabster J."/>
            <person name="Walker C."/>
            <person name="Stolyar S."/>
            <person name="Stahl D."/>
            <person name="Arkin A."/>
            <person name="Dehal P."/>
            <person name="Hazen T."/>
            <person name="Woyke T."/>
        </authorList>
    </citation>
    <scope>NUCLEOTIDE SEQUENCE [LARGE SCALE GENOMIC DNA]</scope>
    <source>
        <strain evidence="15">U5L</strain>
    </source>
</reference>
<evidence type="ECO:0000256" key="2">
    <source>
        <dbReference type="ARBA" id="ARBA00012417"/>
    </source>
</evidence>
<dbReference type="InterPro" id="IPR002298">
    <property type="entry name" value="DNA_polymerase_A"/>
</dbReference>
<comment type="similarity">
    <text evidence="1">Belongs to the DNA polymerase type-A family.</text>
</comment>
<dbReference type="EMBL" id="JH600068">
    <property type="protein sequence ID" value="EIG55702.1"/>
    <property type="molecule type" value="Genomic_DNA"/>
</dbReference>
<dbReference type="eggNOG" id="COG0749">
    <property type="taxonomic scope" value="Bacteria"/>
</dbReference>
<dbReference type="GO" id="GO:0008409">
    <property type="term" value="F:5'-3' exonuclease activity"/>
    <property type="evidence" value="ECO:0007669"/>
    <property type="project" value="InterPro"/>
</dbReference>
<keyword evidence="15" id="KW-0269">Exonuclease</keyword>
<evidence type="ECO:0000256" key="1">
    <source>
        <dbReference type="ARBA" id="ARBA00007705"/>
    </source>
</evidence>
<dbReference type="PANTHER" id="PTHR10133">
    <property type="entry name" value="DNA POLYMERASE I"/>
    <property type="match status" value="1"/>
</dbReference>
<gene>
    <name evidence="15" type="ORF">DesU5LDRAFT_4110</name>
</gene>
<dbReference type="OrthoDB" id="9806424at2"/>
<feature type="compositionally biased region" description="Low complexity" evidence="12">
    <location>
        <begin position="333"/>
        <end position="348"/>
    </location>
</feature>
<feature type="domain" description="DNA-directed DNA polymerase family A palm" evidence="14">
    <location>
        <begin position="651"/>
        <end position="857"/>
    </location>
</feature>
<keyword evidence="9" id="KW-0238">DNA-binding</keyword>
<dbReference type="NCBIfam" id="NF004397">
    <property type="entry name" value="PRK05755.1"/>
    <property type="match status" value="1"/>
</dbReference>
<dbReference type="GO" id="GO:0006261">
    <property type="term" value="P:DNA-templated DNA replication"/>
    <property type="evidence" value="ECO:0007669"/>
    <property type="project" value="InterPro"/>
</dbReference>
<dbReference type="CDD" id="cd09859">
    <property type="entry name" value="PIN_53EXO"/>
    <property type="match status" value="1"/>
</dbReference>
<dbReference type="InterPro" id="IPR001098">
    <property type="entry name" value="DNA-dir_DNA_pol_A_palm_dom"/>
</dbReference>
<dbReference type="SUPFAM" id="SSF56672">
    <property type="entry name" value="DNA/RNA polymerases"/>
    <property type="match status" value="1"/>
</dbReference>
<dbReference type="PANTHER" id="PTHR10133:SF27">
    <property type="entry name" value="DNA POLYMERASE NU"/>
    <property type="match status" value="1"/>
</dbReference>
<evidence type="ECO:0000256" key="3">
    <source>
        <dbReference type="ARBA" id="ARBA00020311"/>
    </source>
</evidence>
<keyword evidence="7" id="KW-0227">DNA damage</keyword>
<dbReference type="InterPro" id="IPR036279">
    <property type="entry name" value="5-3_exonuclease_C_sf"/>
</dbReference>
<dbReference type="FunFam" id="1.10.150.20:FF:000003">
    <property type="entry name" value="DNA polymerase I"/>
    <property type="match status" value="1"/>
</dbReference>
<dbReference type="AlphaFoldDB" id="I2Q7E6"/>
<dbReference type="Gene3D" id="3.30.420.10">
    <property type="entry name" value="Ribonuclease H-like superfamily/Ribonuclease H"/>
    <property type="match status" value="1"/>
</dbReference>
<comment type="catalytic activity">
    <reaction evidence="11">
        <text>DNA(n) + a 2'-deoxyribonucleoside 5'-triphosphate = DNA(n+1) + diphosphate</text>
        <dbReference type="Rhea" id="RHEA:22508"/>
        <dbReference type="Rhea" id="RHEA-COMP:17339"/>
        <dbReference type="Rhea" id="RHEA-COMP:17340"/>
        <dbReference type="ChEBI" id="CHEBI:33019"/>
        <dbReference type="ChEBI" id="CHEBI:61560"/>
        <dbReference type="ChEBI" id="CHEBI:173112"/>
        <dbReference type="EC" id="2.7.7.7"/>
    </reaction>
</comment>
<dbReference type="PRINTS" id="PR00868">
    <property type="entry name" value="DNAPOLI"/>
</dbReference>
<evidence type="ECO:0000256" key="11">
    <source>
        <dbReference type="ARBA" id="ARBA00049244"/>
    </source>
</evidence>
<feature type="domain" description="5'-3' exonuclease" evidence="13">
    <location>
        <begin position="12"/>
        <end position="267"/>
    </location>
</feature>
<dbReference type="SUPFAM" id="SSF88723">
    <property type="entry name" value="PIN domain-like"/>
    <property type="match status" value="1"/>
</dbReference>
<dbReference type="FunFam" id="1.20.1060.10:FF:000001">
    <property type="entry name" value="DNA polymerase I"/>
    <property type="match status" value="1"/>
</dbReference>
<evidence type="ECO:0000256" key="12">
    <source>
        <dbReference type="SAM" id="MobiDB-lite"/>
    </source>
</evidence>
<dbReference type="InterPro" id="IPR029060">
    <property type="entry name" value="PIN-like_dom_sf"/>
</dbReference>
<keyword evidence="6" id="KW-0235">DNA replication</keyword>
<dbReference type="Pfam" id="PF01367">
    <property type="entry name" value="5_3_exonuc"/>
    <property type="match status" value="1"/>
</dbReference>
<dbReference type="SUPFAM" id="SSF47807">
    <property type="entry name" value="5' to 3' exonuclease, C-terminal subdomain"/>
    <property type="match status" value="1"/>
</dbReference>
<proteinExistence type="inferred from homology"/>
<feature type="region of interest" description="Disordered" evidence="12">
    <location>
        <begin position="320"/>
        <end position="348"/>
    </location>
</feature>
<organism evidence="15">
    <name type="scientific">Desulfovibrio sp. U5L</name>
    <dbReference type="NCBI Taxonomy" id="596152"/>
    <lineage>
        <taxon>Bacteria</taxon>
        <taxon>Pseudomonadati</taxon>
        <taxon>Thermodesulfobacteriota</taxon>
        <taxon>Desulfovibrionia</taxon>
        <taxon>Desulfovibrionales</taxon>
        <taxon>Desulfovibrionaceae</taxon>
        <taxon>Desulfovibrio</taxon>
    </lineage>
</organism>
<dbReference type="GO" id="GO:0003677">
    <property type="term" value="F:DNA binding"/>
    <property type="evidence" value="ECO:0007669"/>
    <property type="project" value="UniProtKB-KW"/>
</dbReference>
<dbReference type="CDD" id="cd09898">
    <property type="entry name" value="H3TH_53EXO"/>
    <property type="match status" value="1"/>
</dbReference>
<dbReference type="InterPro" id="IPR020046">
    <property type="entry name" value="5-3_exonucl_a-hlix_arch_N"/>
</dbReference>
<dbReference type="Gene3D" id="1.10.150.20">
    <property type="entry name" value="5' to 3' exonuclease, C-terminal subdomain"/>
    <property type="match status" value="2"/>
</dbReference>
<dbReference type="InterPro" id="IPR036397">
    <property type="entry name" value="RNaseH_sf"/>
</dbReference>
<sequence>MTLAKRLGFEQSPVFLVDGTAFFYRGYHAFGDLSRSDGFPTSALFMIFRLLFKLLKEQEPSHLVFFLDGRGPNFRSKIYSKYKANRDTMPEPLARQVEPLRQGLRLLGVPVIVPEDAEADDGIATLAARFRELRPVVIVGADKDLKQCLDDRVVLYDPSGKAEKLTTKAAFTAECGIEPASWPDLQALVGDTSDNIPGVPGVGPKTALAILRTLPTLEAMRDNLDAVPASARKKIEPFLEAVFTYRELTRLRTDILPDTALADALLAKPDTAGLRAFLESYELRTLAREAAVLPTDPTGKAARSAAPTAAREAGAATQLSLFGNAPPCPPAGNPGNPGEPGEAGDPGPVRTFVPAADLPALAGRAVALVPVAGGFTLSLGPSECATDAAPAELAPLLATASRVAVPSVKAILALDPAFEALPLPQWFDLGLAAYLLNPEQRNYGFERLRDSLFADPAVDASDLSPADTAKAAARLADLLASRLEAAGLSGLVARLELPLVPVLLAMERIGIGIDTAALAAFGAEVATELARLEGAIRELAGEPFNPRSSRQLGEVLYGRMGLKPRGKTPGGAASTSQEALERLAGENPLVDRILEFRKLEKLRSTYLDPLPRLADAAGRIHTTFNNLATATGRLSSSNPNLQNIPIRGTLGRRMRECFVAAPGKKLVAADYSQIELRVLAHLSGEPALLAAFEQGADIHARTAAILFDKAEADIRPDERRQAKTINFGLLYGMGPQKLSRDLGIKLDAAKAFIEKYFERLSGLSTFYQGIVDTAKEQGFVTTLAGRRRLLPEIHSANSQLASQARRQAINTVVQGGAADIIKMAMLAAHGDPELAGLGAAMVLQVHDELLLETPEAAAQAAGERLSALMCGVVALAVPLAVDWGAGHTWGQAH</sequence>
<evidence type="ECO:0000256" key="9">
    <source>
        <dbReference type="ARBA" id="ARBA00023125"/>
    </source>
</evidence>
<dbReference type="PROSITE" id="PS00447">
    <property type="entry name" value="DNA_POLYMERASE_A"/>
    <property type="match status" value="1"/>
</dbReference>
<keyword evidence="5" id="KW-0548">Nucleotidyltransferase</keyword>
<evidence type="ECO:0000256" key="10">
    <source>
        <dbReference type="ARBA" id="ARBA00023204"/>
    </source>
</evidence>
<dbReference type="eggNOG" id="COG0258">
    <property type="taxonomic scope" value="Bacteria"/>
</dbReference>
<dbReference type="InterPro" id="IPR020045">
    <property type="entry name" value="DNA_polI_H3TH"/>
</dbReference>
<dbReference type="Gene3D" id="3.40.50.1010">
    <property type="entry name" value="5'-nuclease"/>
    <property type="match status" value="1"/>
</dbReference>
<accession>I2Q7E6</accession>
<evidence type="ECO:0000256" key="8">
    <source>
        <dbReference type="ARBA" id="ARBA00022932"/>
    </source>
</evidence>
<dbReference type="InterPro" id="IPR008918">
    <property type="entry name" value="HhH2"/>
</dbReference>
<dbReference type="EC" id="2.7.7.7" evidence="2"/>
<dbReference type="SMART" id="SM00475">
    <property type="entry name" value="53EXOc"/>
    <property type="match status" value="1"/>
</dbReference>
<dbReference type="SMART" id="SM00482">
    <property type="entry name" value="POLAc"/>
    <property type="match status" value="1"/>
</dbReference>
<keyword evidence="15" id="KW-0378">Hydrolase</keyword>
<keyword evidence="8" id="KW-0239">DNA-directed DNA polymerase</keyword>
<dbReference type="HOGENOM" id="CLU_004675_0_0_7"/>
<evidence type="ECO:0000259" key="14">
    <source>
        <dbReference type="SMART" id="SM00482"/>
    </source>
</evidence>